<dbReference type="Proteomes" id="UP001059576">
    <property type="component" value="Chromosome"/>
</dbReference>
<dbReference type="Pfam" id="PF05698">
    <property type="entry name" value="Trigger_C"/>
    <property type="match status" value="1"/>
</dbReference>
<evidence type="ECO:0000313" key="9">
    <source>
        <dbReference type="EMBL" id="UUD37216.1"/>
    </source>
</evidence>
<evidence type="ECO:0000256" key="2">
    <source>
        <dbReference type="ARBA" id="ARBA00004496"/>
    </source>
</evidence>
<dbReference type="InterPro" id="IPR001179">
    <property type="entry name" value="PPIase_FKBP_dom"/>
</dbReference>
<keyword evidence="10" id="KW-1185">Reference proteome</keyword>
<dbReference type="PIRSF" id="PIRSF003095">
    <property type="entry name" value="Trigger_factor"/>
    <property type="match status" value="1"/>
</dbReference>
<dbReference type="SUPFAM" id="SSF109998">
    <property type="entry name" value="Triger factor/SurA peptide-binding domain-like"/>
    <property type="match status" value="1"/>
</dbReference>
<evidence type="ECO:0000256" key="1">
    <source>
        <dbReference type="ARBA" id="ARBA00000971"/>
    </source>
</evidence>
<dbReference type="InterPro" id="IPR046357">
    <property type="entry name" value="PPIase_dom_sf"/>
</dbReference>
<evidence type="ECO:0000313" key="10">
    <source>
        <dbReference type="Proteomes" id="UP001059576"/>
    </source>
</evidence>
<protein>
    <recommendedName>
        <fullName evidence="7">peptidylprolyl isomerase</fullName>
        <ecNumber evidence="7">5.2.1.8</ecNumber>
    </recommendedName>
</protein>
<dbReference type="RefSeq" id="WP_256541851.1">
    <property type="nucleotide sequence ID" value="NZ_CP101808.1"/>
</dbReference>
<evidence type="ECO:0000256" key="4">
    <source>
        <dbReference type="ARBA" id="ARBA00023110"/>
    </source>
</evidence>
<comment type="subcellular location">
    <subcellularLocation>
        <location evidence="2">Cytoplasm</location>
    </subcellularLocation>
</comment>
<keyword evidence="4 7" id="KW-0697">Rotamase</keyword>
<keyword evidence="3" id="KW-0132">Cell division</keyword>
<dbReference type="SUPFAM" id="SSF54534">
    <property type="entry name" value="FKBP-like"/>
    <property type="match status" value="1"/>
</dbReference>
<dbReference type="GO" id="GO:0003755">
    <property type="term" value="F:peptidyl-prolyl cis-trans isomerase activity"/>
    <property type="evidence" value="ECO:0007669"/>
    <property type="project" value="UniProtKB-EC"/>
</dbReference>
<feature type="domain" description="PPIase FKBP-type" evidence="8">
    <location>
        <begin position="150"/>
        <end position="232"/>
    </location>
</feature>
<dbReference type="InterPro" id="IPR005215">
    <property type="entry name" value="Trig_fac"/>
</dbReference>
<sequence length="411" mass="47304">MINIDKKNQTATIKIVADEGKWSETIKNVESFLKSLNHEVKDVKKEVWNPAVQIYLQENAEAIIKNYEKKNKIILIESDIFKTPKISESELEIELSFVYYDQDTKLKLKHETTLEKINPLFVRLNAEQELKQLLASHTKEKEVKRKAKNGDFMTFDFVGKIDGKPFENGSANDYELQLGSKQFIASLESQLVGLKKGDNVDLDVTFPDNYHAKELAGKKTVFNINVKKVATKEQPKLDDEFVKSLEMGTNTVKELQDKLSRKHELSLEMRTKNQFFEQCLLELQEKNKIKMSDQLVNFVKENIKQKALAQLDQQGQTLEDYYKATNTTSQDFEEAMTKNATESVTINTLESLLNNQLKIKASQKTIDLVWEYIALQYNKEVETIKTQIPQQQIDAFAKHIALIDALVKEGK</sequence>
<dbReference type="Pfam" id="PF00254">
    <property type="entry name" value="FKBP_C"/>
    <property type="match status" value="1"/>
</dbReference>
<evidence type="ECO:0000259" key="8">
    <source>
        <dbReference type="PROSITE" id="PS50059"/>
    </source>
</evidence>
<dbReference type="InterPro" id="IPR037041">
    <property type="entry name" value="Trigger_fac_C_sf"/>
</dbReference>
<proteinExistence type="predicted"/>
<evidence type="ECO:0000256" key="7">
    <source>
        <dbReference type="PROSITE-ProRule" id="PRU00277"/>
    </source>
</evidence>
<dbReference type="EC" id="5.2.1.8" evidence="7"/>
<keyword evidence="5 7" id="KW-0413">Isomerase</keyword>
<reference evidence="9" key="1">
    <citation type="submission" date="2022-07" db="EMBL/GenBank/DDBJ databases">
        <title>Complete genome of Mycoplasma equigenitalium type strain T37.</title>
        <authorList>
            <person name="Spergser J."/>
        </authorList>
    </citation>
    <scope>NUCLEOTIDE SEQUENCE</scope>
    <source>
        <strain evidence="9">T37</strain>
    </source>
</reference>
<gene>
    <name evidence="9" type="primary">tig</name>
    <name evidence="9" type="ORF">NPA09_01425</name>
</gene>
<evidence type="ECO:0000256" key="6">
    <source>
        <dbReference type="ARBA" id="ARBA00023306"/>
    </source>
</evidence>
<dbReference type="Gene3D" id="1.10.3120.10">
    <property type="entry name" value="Trigger factor, C-terminal domain"/>
    <property type="match status" value="1"/>
</dbReference>
<accession>A0ABY5J1U9</accession>
<keyword evidence="6" id="KW-0131">Cell cycle</keyword>
<evidence type="ECO:0000256" key="3">
    <source>
        <dbReference type="ARBA" id="ARBA00022618"/>
    </source>
</evidence>
<dbReference type="InterPro" id="IPR008880">
    <property type="entry name" value="Trigger_fac_C"/>
</dbReference>
<dbReference type="InterPro" id="IPR027304">
    <property type="entry name" value="Trigger_fact/SurA_dom_sf"/>
</dbReference>
<name>A0ABY5J1U9_9BACT</name>
<dbReference type="Gene3D" id="3.10.50.40">
    <property type="match status" value="1"/>
</dbReference>
<dbReference type="PROSITE" id="PS50059">
    <property type="entry name" value="FKBP_PPIASE"/>
    <property type="match status" value="1"/>
</dbReference>
<dbReference type="NCBIfam" id="TIGR00115">
    <property type="entry name" value="tig"/>
    <property type="match status" value="1"/>
</dbReference>
<organism evidence="9 10">
    <name type="scientific">Mycoplasmopsis equigenitalium</name>
    <dbReference type="NCBI Taxonomy" id="114883"/>
    <lineage>
        <taxon>Bacteria</taxon>
        <taxon>Bacillati</taxon>
        <taxon>Mycoplasmatota</taxon>
        <taxon>Mycoplasmoidales</taxon>
        <taxon>Metamycoplasmataceae</taxon>
        <taxon>Mycoplasmopsis</taxon>
    </lineage>
</organism>
<evidence type="ECO:0000256" key="5">
    <source>
        <dbReference type="ARBA" id="ARBA00023235"/>
    </source>
</evidence>
<dbReference type="EMBL" id="CP101808">
    <property type="protein sequence ID" value="UUD37216.1"/>
    <property type="molecule type" value="Genomic_DNA"/>
</dbReference>
<comment type="catalytic activity">
    <reaction evidence="1 7">
        <text>[protein]-peptidylproline (omega=180) = [protein]-peptidylproline (omega=0)</text>
        <dbReference type="Rhea" id="RHEA:16237"/>
        <dbReference type="Rhea" id="RHEA-COMP:10747"/>
        <dbReference type="Rhea" id="RHEA-COMP:10748"/>
        <dbReference type="ChEBI" id="CHEBI:83833"/>
        <dbReference type="ChEBI" id="CHEBI:83834"/>
        <dbReference type="EC" id="5.2.1.8"/>
    </reaction>
</comment>